<evidence type="ECO:0000313" key="3">
    <source>
        <dbReference type="Proteomes" id="UP001218788"/>
    </source>
</evidence>
<accession>A0ABT5KX10</accession>
<comment type="caution">
    <text evidence="2">The sequence shown here is derived from an EMBL/GenBank/DDBJ whole genome shotgun (WGS) entry which is preliminary data.</text>
</comment>
<reference evidence="2 3" key="1">
    <citation type="submission" date="2022-10" db="EMBL/GenBank/DDBJ databases">
        <title>Alteromonas sp. chi3 Genome sequencing.</title>
        <authorList>
            <person name="Park S."/>
        </authorList>
    </citation>
    <scope>NUCLEOTIDE SEQUENCE [LARGE SCALE GENOMIC DNA]</scope>
    <source>
        <strain evidence="3">chi3</strain>
    </source>
</reference>
<feature type="chain" id="PRO_5046782775" description="Lipoprotein" evidence="1">
    <location>
        <begin position="22"/>
        <end position="234"/>
    </location>
</feature>
<evidence type="ECO:0008006" key="4">
    <source>
        <dbReference type="Google" id="ProtNLM"/>
    </source>
</evidence>
<organism evidence="2 3">
    <name type="scientific">Alteromonas gilva</name>
    <dbReference type="NCBI Taxonomy" id="2987522"/>
    <lineage>
        <taxon>Bacteria</taxon>
        <taxon>Pseudomonadati</taxon>
        <taxon>Pseudomonadota</taxon>
        <taxon>Gammaproteobacteria</taxon>
        <taxon>Alteromonadales</taxon>
        <taxon>Alteromonadaceae</taxon>
        <taxon>Alteromonas/Salinimonas group</taxon>
        <taxon>Alteromonas</taxon>
    </lineage>
</organism>
<keyword evidence="1" id="KW-0732">Signal</keyword>
<proteinExistence type="predicted"/>
<evidence type="ECO:0000256" key="1">
    <source>
        <dbReference type="SAM" id="SignalP"/>
    </source>
</evidence>
<evidence type="ECO:0000313" key="2">
    <source>
        <dbReference type="EMBL" id="MDC8829291.1"/>
    </source>
</evidence>
<gene>
    <name evidence="2" type="ORF">OIK42_00825</name>
</gene>
<sequence length="234" mass="26566">MKRLVCVAVLAASFMVGCANHPTVYVYGKYLDNKQKESVKRAFEGSEQFNIEFNEFDFPVSITQNSLLYSPLLQHPDAISIASALSASAGFPVQRTQGLTQGNHWYTKDSLALYLLPEDIDVSTLLVHRDLAKRYQPQGCPRAIALTLHPDGKFNLQTKEDKQHVEQVITGKWKYRQYPFIELQKDGDNYSEYYFEIKQFKGADQVSEIHYLQLVSLNPGYLSPGCSFVNGTRL</sequence>
<keyword evidence="3" id="KW-1185">Reference proteome</keyword>
<dbReference type="RefSeq" id="WP_273637660.1">
    <property type="nucleotide sequence ID" value="NZ_JAQQXP010000001.1"/>
</dbReference>
<name>A0ABT5KX10_9ALTE</name>
<protein>
    <recommendedName>
        <fullName evidence="4">Lipoprotein</fullName>
    </recommendedName>
</protein>
<dbReference type="PROSITE" id="PS51257">
    <property type="entry name" value="PROKAR_LIPOPROTEIN"/>
    <property type="match status" value="1"/>
</dbReference>
<dbReference type="EMBL" id="JAQQXP010000001">
    <property type="protein sequence ID" value="MDC8829291.1"/>
    <property type="molecule type" value="Genomic_DNA"/>
</dbReference>
<feature type="signal peptide" evidence="1">
    <location>
        <begin position="1"/>
        <end position="21"/>
    </location>
</feature>
<dbReference type="Proteomes" id="UP001218788">
    <property type="component" value="Unassembled WGS sequence"/>
</dbReference>